<keyword evidence="1" id="KW-0694">RNA-binding</keyword>
<dbReference type="RefSeq" id="WP_077083611.1">
    <property type="nucleotide sequence ID" value="NZ_CP116614.1"/>
</dbReference>
<dbReference type="EMBL" id="CP116614">
    <property type="protein sequence ID" value="WCG02607.1"/>
    <property type="molecule type" value="Genomic_DNA"/>
</dbReference>
<dbReference type="GO" id="GO:0003723">
    <property type="term" value="F:RNA binding"/>
    <property type="evidence" value="ECO:0007669"/>
    <property type="project" value="UniProtKB-UniRule"/>
</dbReference>
<proteinExistence type="predicted"/>
<protein>
    <submittedName>
        <fullName evidence="3">DsRNA-binding protein</fullName>
    </submittedName>
</protein>
<evidence type="ECO:0000256" key="1">
    <source>
        <dbReference type="PROSITE-ProRule" id="PRU00266"/>
    </source>
</evidence>
<evidence type="ECO:0000259" key="2">
    <source>
        <dbReference type="PROSITE" id="PS50137"/>
    </source>
</evidence>
<dbReference type="SUPFAM" id="SSF54768">
    <property type="entry name" value="dsRNA-binding domain-like"/>
    <property type="match status" value="1"/>
</dbReference>
<reference evidence="3" key="1">
    <citation type="submission" date="2023-01" db="EMBL/GenBank/DDBJ databases">
        <title>Phages are important unrecognized players in the ecology of the oral pathogen Porphyromonas gingivalis.</title>
        <authorList>
            <person name="Matrishin C.B."/>
            <person name="Kauffman K.M."/>
        </authorList>
    </citation>
    <scope>NUCLEOTIDE SEQUENCE</scope>
    <source>
        <strain evidence="3">ATCC 49417</strain>
    </source>
</reference>
<dbReference type="SMART" id="SM00358">
    <property type="entry name" value="DSRM"/>
    <property type="match status" value="1"/>
</dbReference>
<accession>A0AAE9XCZ0</accession>
<evidence type="ECO:0000313" key="3">
    <source>
        <dbReference type="EMBL" id="WCG02607.1"/>
    </source>
</evidence>
<dbReference type="AlphaFoldDB" id="A0AAE9XCZ0"/>
<dbReference type="PROSITE" id="PS50137">
    <property type="entry name" value="DS_RBD"/>
    <property type="match status" value="1"/>
</dbReference>
<sequence>MTTITKTLHGVEVEFYQQENGKYTCRVKNDPKSTQLLLDSCKTKTVSADRLHFFIKGIAEKIESGVLSGQKQAPIPAPTGNPIIVLSELVQKRFGRSLEARVIAKNGQDHCPTITVSIVLPDGTEERASGCNQKEAKQKAARRLLESVFGITAKE</sequence>
<dbReference type="Pfam" id="PF00035">
    <property type="entry name" value="dsrm"/>
    <property type="match status" value="1"/>
</dbReference>
<feature type="domain" description="DRBM" evidence="2">
    <location>
        <begin position="81"/>
        <end position="150"/>
    </location>
</feature>
<name>A0AAE9XCZ0_PORGN</name>
<dbReference type="Proteomes" id="UP001179501">
    <property type="component" value="Chromosome"/>
</dbReference>
<organism evidence="3 4">
    <name type="scientific">Porphyromonas gingivalis</name>
    <name type="common">Bacteroides gingivalis</name>
    <dbReference type="NCBI Taxonomy" id="837"/>
    <lineage>
        <taxon>Bacteria</taxon>
        <taxon>Pseudomonadati</taxon>
        <taxon>Bacteroidota</taxon>
        <taxon>Bacteroidia</taxon>
        <taxon>Bacteroidales</taxon>
        <taxon>Porphyromonadaceae</taxon>
        <taxon>Porphyromonas</taxon>
    </lineage>
</organism>
<dbReference type="Gene3D" id="3.30.160.20">
    <property type="match status" value="1"/>
</dbReference>
<dbReference type="InterPro" id="IPR014720">
    <property type="entry name" value="dsRBD_dom"/>
</dbReference>
<evidence type="ECO:0000313" key="4">
    <source>
        <dbReference type="Proteomes" id="UP001179501"/>
    </source>
</evidence>
<gene>
    <name evidence="3" type="ORF">NY151_08060</name>
</gene>